<evidence type="ECO:0000256" key="4">
    <source>
        <dbReference type="ARBA" id="ARBA00019232"/>
    </source>
</evidence>
<keyword evidence="7" id="KW-0472">Membrane</keyword>
<evidence type="ECO:0000256" key="5">
    <source>
        <dbReference type="ARBA" id="ARBA00022801"/>
    </source>
</evidence>
<keyword evidence="7" id="KW-0812">Transmembrane</keyword>
<dbReference type="NCBIfam" id="TIGR02227">
    <property type="entry name" value="sigpep_I_bact"/>
    <property type="match status" value="1"/>
</dbReference>
<comment type="similarity">
    <text evidence="2 7">Belongs to the peptidase S26 family.</text>
</comment>
<evidence type="ECO:0000256" key="1">
    <source>
        <dbReference type="ARBA" id="ARBA00000677"/>
    </source>
</evidence>
<accession>A0A7G8BQ78</accession>
<feature type="active site" evidence="6">
    <location>
        <position position="124"/>
    </location>
</feature>
<sequence length="276" mass="31496">MGFATSVETAVAPEITEVPDSPAKFLHGSAQKHHIVYPTVLDTGRSLLSIIVIALFVLTFIVQPFRIPSESMEHTLLVGDFLLVNKMIYAPAGIWKWLLPYRQIQRGDIVVFHFPLDPTDHVVKRVIAVPGDRVHLHDGVVFLNGQQVTEPYAVYEGSYSDNFRDQFPTMIYTDPGVDTGWWMEMRHDVQNGDLIVPPGHYFALGDNRNHSRDSRYWGFVPQPNVVGRPFIIYFSIRKPSTTDVPDLPGDRLGHEKDPVNSVVDFARWDRMFRIVW</sequence>
<dbReference type="PRINTS" id="PR00727">
    <property type="entry name" value="LEADERPTASE"/>
</dbReference>
<gene>
    <name evidence="9" type="primary">lepB</name>
    <name evidence="9" type="ORF">H7849_00075</name>
</gene>
<dbReference type="SUPFAM" id="SSF51306">
    <property type="entry name" value="LexA/Signal peptidase"/>
    <property type="match status" value="1"/>
</dbReference>
<dbReference type="Pfam" id="PF10502">
    <property type="entry name" value="Peptidase_S26"/>
    <property type="match status" value="1"/>
</dbReference>
<dbReference type="GO" id="GO:0006465">
    <property type="term" value="P:signal peptide processing"/>
    <property type="evidence" value="ECO:0007669"/>
    <property type="project" value="InterPro"/>
</dbReference>
<keyword evidence="7" id="KW-0645">Protease</keyword>
<evidence type="ECO:0000256" key="7">
    <source>
        <dbReference type="RuleBase" id="RU362042"/>
    </source>
</evidence>
<feature type="domain" description="Peptidase S26" evidence="8">
    <location>
        <begin position="42"/>
        <end position="233"/>
    </location>
</feature>
<reference evidence="9 10" key="1">
    <citation type="submission" date="2020-08" db="EMBL/GenBank/DDBJ databases">
        <title>Edaphobacter telluris sp. nov. and Acidobacterium dinghuensis sp. nov., two acidobacteria isolated from forest soil.</title>
        <authorList>
            <person name="Fu J."/>
            <person name="Qiu L."/>
        </authorList>
    </citation>
    <scope>NUCLEOTIDE SEQUENCE [LARGE SCALE GENOMIC DNA]</scope>
    <source>
        <strain evidence="9">4Y35</strain>
    </source>
</reference>
<keyword evidence="7" id="KW-1133">Transmembrane helix</keyword>
<dbReference type="GO" id="GO:0009003">
    <property type="term" value="F:signal peptidase activity"/>
    <property type="evidence" value="ECO:0007669"/>
    <property type="project" value="UniProtKB-EC"/>
</dbReference>
<dbReference type="GO" id="GO:0016020">
    <property type="term" value="C:membrane"/>
    <property type="evidence" value="ECO:0007669"/>
    <property type="project" value="UniProtKB-SubCell"/>
</dbReference>
<dbReference type="CDD" id="cd06530">
    <property type="entry name" value="S26_SPase_I"/>
    <property type="match status" value="1"/>
</dbReference>
<evidence type="ECO:0000259" key="8">
    <source>
        <dbReference type="Pfam" id="PF10502"/>
    </source>
</evidence>
<keyword evidence="5 7" id="KW-0378">Hydrolase</keyword>
<name>A0A7G8BQ78_9BACT</name>
<evidence type="ECO:0000313" key="9">
    <source>
        <dbReference type="EMBL" id="QNI34698.1"/>
    </source>
</evidence>
<dbReference type="InterPro" id="IPR000223">
    <property type="entry name" value="Pept_S26A_signal_pept_1"/>
</dbReference>
<dbReference type="Gene3D" id="2.10.109.10">
    <property type="entry name" value="Umud Fragment, subunit A"/>
    <property type="match status" value="1"/>
</dbReference>
<dbReference type="PANTHER" id="PTHR43390:SF1">
    <property type="entry name" value="CHLOROPLAST PROCESSING PEPTIDASE"/>
    <property type="match status" value="1"/>
</dbReference>
<dbReference type="GO" id="GO:0004252">
    <property type="term" value="F:serine-type endopeptidase activity"/>
    <property type="evidence" value="ECO:0007669"/>
    <property type="project" value="InterPro"/>
</dbReference>
<dbReference type="InterPro" id="IPR036286">
    <property type="entry name" value="LexA/Signal_pep-like_sf"/>
</dbReference>
<dbReference type="EC" id="3.4.21.89" evidence="3 7"/>
<dbReference type="InterPro" id="IPR019757">
    <property type="entry name" value="Pept_S26A_signal_pept_1_Lys-AS"/>
</dbReference>
<keyword evidence="10" id="KW-1185">Reference proteome</keyword>
<dbReference type="InterPro" id="IPR019533">
    <property type="entry name" value="Peptidase_S26"/>
</dbReference>
<comment type="catalytic activity">
    <reaction evidence="1 7">
        <text>Cleavage of hydrophobic, N-terminal signal or leader sequences from secreted and periplasmic proteins.</text>
        <dbReference type="EC" id="3.4.21.89"/>
    </reaction>
</comment>
<evidence type="ECO:0000256" key="6">
    <source>
        <dbReference type="PIRSR" id="PIRSR600223-1"/>
    </source>
</evidence>
<organism evidence="9 10">
    <name type="scientific">Alloacidobacterium dinghuense</name>
    <dbReference type="NCBI Taxonomy" id="2763107"/>
    <lineage>
        <taxon>Bacteria</taxon>
        <taxon>Pseudomonadati</taxon>
        <taxon>Acidobacteriota</taxon>
        <taxon>Terriglobia</taxon>
        <taxon>Terriglobales</taxon>
        <taxon>Acidobacteriaceae</taxon>
        <taxon>Alloacidobacterium</taxon>
    </lineage>
</organism>
<feature type="transmembrane region" description="Helical" evidence="7">
    <location>
        <begin position="47"/>
        <end position="65"/>
    </location>
</feature>
<dbReference type="Proteomes" id="UP000515312">
    <property type="component" value="Chromosome"/>
</dbReference>
<dbReference type="KEGG" id="adin:H7849_00075"/>
<protein>
    <recommendedName>
        <fullName evidence="4 7">Signal peptidase I</fullName>
        <ecNumber evidence="3 7">3.4.21.89</ecNumber>
    </recommendedName>
</protein>
<dbReference type="PROSITE" id="PS00760">
    <property type="entry name" value="SPASE_I_2"/>
    <property type="match status" value="1"/>
</dbReference>
<proteinExistence type="inferred from homology"/>
<evidence type="ECO:0000256" key="2">
    <source>
        <dbReference type="ARBA" id="ARBA00009370"/>
    </source>
</evidence>
<feature type="active site" evidence="6">
    <location>
        <position position="71"/>
    </location>
</feature>
<evidence type="ECO:0000256" key="3">
    <source>
        <dbReference type="ARBA" id="ARBA00013208"/>
    </source>
</evidence>
<comment type="subcellular location">
    <subcellularLocation>
        <location evidence="7">Membrane</location>
        <topology evidence="7">Single-pass type II membrane protein</topology>
    </subcellularLocation>
</comment>
<dbReference type="PANTHER" id="PTHR43390">
    <property type="entry name" value="SIGNAL PEPTIDASE I"/>
    <property type="match status" value="1"/>
</dbReference>
<dbReference type="EMBL" id="CP060394">
    <property type="protein sequence ID" value="QNI34698.1"/>
    <property type="molecule type" value="Genomic_DNA"/>
</dbReference>
<evidence type="ECO:0000313" key="10">
    <source>
        <dbReference type="Proteomes" id="UP000515312"/>
    </source>
</evidence>
<dbReference type="AlphaFoldDB" id="A0A7G8BQ78"/>